<keyword evidence="2" id="KW-1185">Reference proteome</keyword>
<name>A0A5N7AJ36_9EURO</name>
<accession>A0A5N7AJ36</accession>
<organism evidence="1 2">
    <name type="scientific">Aspergillus caelatus</name>
    <dbReference type="NCBI Taxonomy" id="61420"/>
    <lineage>
        <taxon>Eukaryota</taxon>
        <taxon>Fungi</taxon>
        <taxon>Dikarya</taxon>
        <taxon>Ascomycota</taxon>
        <taxon>Pezizomycotina</taxon>
        <taxon>Eurotiomycetes</taxon>
        <taxon>Eurotiomycetidae</taxon>
        <taxon>Eurotiales</taxon>
        <taxon>Aspergillaceae</taxon>
        <taxon>Aspergillus</taxon>
        <taxon>Aspergillus subgen. Circumdati</taxon>
    </lineage>
</organism>
<sequence>MDRSKSWNGFCLSSLLISPHSMNSMANSPIGPLRSALLPSAQQPARDVLSNSKLVSSGNVMARLIIGHLFHGQLEEVT</sequence>
<gene>
    <name evidence="1" type="ORF">BDV27DRAFT_121239</name>
</gene>
<evidence type="ECO:0000313" key="1">
    <source>
        <dbReference type="EMBL" id="KAE8369206.1"/>
    </source>
</evidence>
<dbReference type="Proteomes" id="UP000326268">
    <property type="component" value="Unassembled WGS sequence"/>
</dbReference>
<reference evidence="1 2" key="1">
    <citation type="submission" date="2019-04" db="EMBL/GenBank/DDBJ databases">
        <title>Friends and foes A comparative genomics studyof 23 Aspergillus species from section Flavi.</title>
        <authorList>
            <consortium name="DOE Joint Genome Institute"/>
            <person name="Kjaerbolling I."/>
            <person name="Vesth T."/>
            <person name="Frisvad J.C."/>
            <person name="Nybo J.L."/>
            <person name="Theobald S."/>
            <person name="Kildgaard S."/>
            <person name="Isbrandt T."/>
            <person name="Kuo A."/>
            <person name="Sato A."/>
            <person name="Lyhne E.K."/>
            <person name="Kogle M.E."/>
            <person name="Wiebenga A."/>
            <person name="Kun R.S."/>
            <person name="Lubbers R.J."/>
            <person name="Makela M.R."/>
            <person name="Barry K."/>
            <person name="Chovatia M."/>
            <person name="Clum A."/>
            <person name="Daum C."/>
            <person name="Haridas S."/>
            <person name="He G."/>
            <person name="LaButti K."/>
            <person name="Lipzen A."/>
            <person name="Mondo S."/>
            <person name="Riley R."/>
            <person name="Salamov A."/>
            <person name="Simmons B.A."/>
            <person name="Magnuson J.K."/>
            <person name="Henrissat B."/>
            <person name="Mortensen U.H."/>
            <person name="Larsen T.O."/>
            <person name="Devries R.P."/>
            <person name="Grigoriev I.V."/>
            <person name="Machida M."/>
            <person name="Baker S.E."/>
            <person name="Andersen M.R."/>
        </authorList>
    </citation>
    <scope>NUCLEOTIDE SEQUENCE [LARGE SCALE GENOMIC DNA]</scope>
    <source>
        <strain evidence="1 2">CBS 763.97</strain>
    </source>
</reference>
<evidence type="ECO:0000313" key="2">
    <source>
        <dbReference type="Proteomes" id="UP000326268"/>
    </source>
</evidence>
<dbReference type="EMBL" id="ML737576">
    <property type="protein sequence ID" value="KAE8369206.1"/>
    <property type="molecule type" value="Genomic_DNA"/>
</dbReference>
<dbReference type="GeneID" id="43649757"/>
<dbReference type="AlphaFoldDB" id="A0A5N7AJ36"/>
<dbReference type="RefSeq" id="XP_031932287.1">
    <property type="nucleotide sequence ID" value="XM_032065311.1"/>
</dbReference>
<proteinExistence type="predicted"/>
<protein>
    <submittedName>
        <fullName evidence="1">Uncharacterized protein</fullName>
    </submittedName>
</protein>